<gene>
    <name evidence="7" type="ORF">ASAP_1512</name>
</gene>
<sequence>MSTGYLIGIDCGSSSAKSVIFATDGRIVGLGQARVAQITDTPRHVERDMPATWRIVASTIRDALADAGLTGTDIAGVGVTAHGDGLFLLDRDRQPLGHGIMSLDSRAYGIHDGWKREGLLDRLMPVAGQRPYPYSATTLLSWIKRHEPERFASIGTVFFAKDWLRYCLTGEIATDLTEASTAFTDLHSQTYSPDILSALGLSEISAALPPMLDSCALAGTVSAEAAALTGLAEGTPVSAGLHDVIAAAVGLGQVRPGDMTVTAGTFSINEVLRDRPVIGTEWACRAGYRKGLWNCMAISPASASNLEWMARYVAPDDPEAAARLIEATIAKFATGRTERQIPLYHPYLFGSPFETPATASFLGVQSWHDRADLFRAMIEGTIFNHRHHVEDLLQTGAVRQIGISGGGSRRPEIGQLFADILGRHVMTSPVREAGALGAALTAAVACGLAPSLEGAVDALHMQPRHFEPDAALARYYDAVYGRYLAIARVLEPFWPSLHSDQGDDYPKAEPQHEKLPENLAAEAMPSLAMPGSGKVAPPPSEAATAPTITQTMTAAIATTQAPAVPIGSIPLQH</sequence>
<protein>
    <submittedName>
        <fullName evidence="7">Carbohydrate kinase</fullName>
    </submittedName>
</protein>
<dbReference type="InterPro" id="IPR018483">
    <property type="entry name" value="Carb_kinase_FGGY_CS"/>
</dbReference>
<evidence type="ECO:0000256" key="1">
    <source>
        <dbReference type="ARBA" id="ARBA00009156"/>
    </source>
</evidence>
<name>A0A060QKM0_9PROT</name>
<evidence type="ECO:0000256" key="4">
    <source>
        <dbReference type="RuleBase" id="RU003733"/>
    </source>
</evidence>
<dbReference type="PROSITE" id="PS00445">
    <property type="entry name" value="FGGY_KINASES_2"/>
    <property type="match status" value="1"/>
</dbReference>
<comment type="similarity">
    <text evidence="1 4">Belongs to the FGGY kinase family.</text>
</comment>
<evidence type="ECO:0000256" key="3">
    <source>
        <dbReference type="ARBA" id="ARBA00022777"/>
    </source>
</evidence>
<dbReference type="RefSeq" id="WP_023977263.1">
    <property type="nucleotide sequence ID" value="NZ_CBLX010000009.1"/>
</dbReference>
<dbReference type="InterPro" id="IPR000577">
    <property type="entry name" value="Carb_kinase_FGGY"/>
</dbReference>
<dbReference type="InterPro" id="IPR050406">
    <property type="entry name" value="FGGY_Carb_Kinase"/>
</dbReference>
<dbReference type="InterPro" id="IPR043129">
    <property type="entry name" value="ATPase_NBD"/>
</dbReference>
<dbReference type="Gene3D" id="3.30.420.40">
    <property type="match status" value="2"/>
</dbReference>
<evidence type="ECO:0000259" key="5">
    <source>
        <dbReference type="Pfam" id="PF00370"/>
    </source>
</evidence>
<dbReference type="Pfam" id="PF00370">
    <property type="entry name" value="FGGY_N"/>
    <property type="match status" value="1"/>
</dbReference>
<dbReference type="PIRSF" id="PIRSF000538">
    <property type="entry name" value="GlpK"/>
    <property type="match status" value="1"/>
</dbReference>
<feature type="domain" description="Carbohydrate kinase FGGY C-terminal" evidence="6">
    <location>
        <begin position="326"/>
        <end position="446"/>
    </location>
</feature>
<dbReference type="GO" id="GO:0005975">
    <property type="term" value="P:carbohydrate metabolic process"/>
    <property type="evidence" value="ECO:0007669"/>
    <property type="project" value="InterPro"/>
</dbReference>
<reference evidence="7 8" key="1">
    <citation type="journal article" date="2014" name="Genome Biol. Evol.">
        <title>Acetic acid bacteria genomes reveal functional traits for adaptation to life in insect guts.</title>
        <authorList>
            <person name="Chouaia B."/>
            <person name="Gaiarsa S."/>
            <person name="Crotti E."/>
            <person name="Comandatore F."/>
            <person name="Degli Esposti M."/>
            <person name="Ricci I."/>
            <person name="Alma A."/>
            <person name="Favia G."/>
            <person name="Bandi C."/>
            <person name="Daffonchio D."/>
        </authorList>
    </citation>
    <scope>NUCLEOTIDE SEQUENCE [LARGE SCALE GENOMIC DNA]</scope>
    <source>
        <strain evidence="7 8">SF2.1</strain>
    </source>
</reference>
<dbReference type="PANTHER" id="PTHR43095:SF3">
    <property type="entry name" value="L-XYLULOSE_3-KETO-L-GULONATE KINASE"/>
    <property type="match status" value="1"/>
</dbReference>
<dbReference type="InterPro" id="IPR018485">
    <property type="entry name" value="FGGY_C"/>
</dbReference>
<keyword evidence="2 4" id="KW-0808">Transferase</keyword>
<dbReference type="Pfam" id="PF02782">
    <property type="entry name" value="FGGY_C"/>
    <property type="match status" value="1"/>
</dbReference>
<dbReference type="CDD" id="cd07802">
    <property type="entry name" value="ASKHA_NBD_FGGY_EcLyxK-like"/>
    <property type="match status" value="1"/>
</dbReference>
<organism evidence="7 8">
    <name type="scientific">Asaia bogorensis</name>
    <dbReference type="NCBI Taxonomy" id="91915"/>
    <lineage>
        <taxon>Bacteria</taxon>
        <taxon>Pseudomonadati</taxon>
        <taxon>Pseudomonadota</taxon>
        <taxon>Alphaproteobacteria</taxon>
        <taxon>Acetobacterales</taxon>
        <taxon>Acetobacteraceae</taxon>
        <taxon>Asaia</taxon>
    </lineage>
</organism>
<reference evidence="7 8" key="2">
    <citation type="journal article" date="2014" name="PLoS ONE">
        <title>Evolution of mitochondria reconstructed from the energy metabolism of living bacteria.</title>
        <authorList>
            <person name="Degli Esposti M."/>
            <person name="Chouaia B."/>
            <person name="Comandatore F."/>
            <person name="Crotti E."/>
            <person name="Sassera D."/>
            <person name="Lievens P.M."/>
            <person name="Daffonchio D."/>
            <person name="Bandi C."/>
        </authorList>
    </citation>
    <scope>NUCLEOTIDE SEQUENCE [LARGE SCALE GENOMIC DNA]</scope>
    <source>
        <strain evidence="7 8">SF2.1</strain>
    </source>
</reference>
<comment type="caution">
    <text evidence="7">The sequence shown here is derived from an EMBL/GenBank/DDBJ whole genome shotgun (WGS) entry which is preliminary data.</text>
</comment>
<proteinExistence type="inferred from homology"/>
<evidence type="ECO:0000313" key="8">
    <source>
        <dbReference type="Proteomes" id="UP000027583"/>
    </source>
</evidence>
<dbReference type="Proteomes" id="UP000027583">
    <property type="component" value="Unassembled WGS sequence"/>
</dbReference>
<evidence type="ECO:0000313" key="7">
    <source>
        <dbReference type="EMBL" id="CDG39557.1"/>
    </source>
</evidence>
<dbReference type="GO" id="GO:0016773">
    <property type="term" value="F:phosphotransferase activity, alcohol group as acceptor"/>
    <property type="evidence" value="ECO:0007669"/>
    <property type="project" value="InterPro"/>
</dbReference>
<dbReference type="EMBL" id="CBLX010000009">
    <property type="protein sequence ID" value="CDG39557.1"/>
    <property type="molecule type" value="Genomic_DNA"/>
</dbReference>
<dbReference type="AlphaFoldDB" id="A0A060QKM0"/>
<accession>A0A060QKM0</accession>
<dbReference type="SUPFAM" id="SSF53067">
    <property type="entry name" value="Actin-like ATPase domain"/>
    <property type="match status" value="2"/>
</dbReference>
<dbReference type="InterPro" id="IPR018484">
    <property type="entry name" value="FGGY_N"/>
</dbReference>
<evidence type="ECO:0000259" key="6">
    <source>
        <dbReference type="Pfam" id="PF02782"/>
    </source>
</evidence>
<keyword evidence="3 4" id="KW-0418">Kinase</keyword>
<feature type="domain" description="Carbohydrate kinase FGGY N-terminal" evidence="5">
    <location>
        <begin position="5"/>
        <end position="250"/>
    </location>
</feature>
<dbReference type="eggNOG" id="COG1070">
    <property type="taxonomic scope" value="Bacteria"/>
</dbReference>
<evidence type="ECO:0000256" key="2">
    <source>
        <dbReference type="ARBA" id="ARBA00022679"/>
    </source>
</evidence>
<dbReference type="GO" id="GO:0016301">
    <property type="term" value="F:kinase activity"/>
    <property type="evidence" value="ECO:0007669"/>
    <property type="project" value="UniProtKB-KW"/>
</dbReference>
<dbReference type="PANTHER" id="PTHR43095">
    <property type="entry name" value="SUGAR KINASE"/>
    <property type="match status" value="1"/>
</dbReference>